<protein>
    <recommendedName>
        <fullName evidence="4">Secreted protein</fullName>
    </recommendedName>
</protein>
<evidence type="ECO:0000313" key="2">
    <source>
        <dbReference type="EMBL" id="KAH7175802.1"/>
    </source>
</evidence>
<evidence type="ECO:0008006" key="4">
    <source>
        <dbReference type="Google" id="ProtNLM"/>
    </source>
</evidence>
<reference evidence="2" key="1">
    <citation type="journal article" date="2021" name="Nat. Commun.">
        <title>Genetic determinants of endophytism in the Arabidopsis root mycobiome.</title>
        <authorList>
            <person name="Mesny F."/>
            <person name="Miyauchi S."/>
            <person name="Thiergart T."/>
            <person name="Pickel B."/>
            <person name="Atanasova L."/>
            <person name="Karlsson M."/>
            <person name="Huettel B."/>
            <person name="Barry K.W."/>
            <person name="Haridas S."/>
            <person name="Chen C."/>
            <person name="Bauer D."/>
            <person name="Andreopoulos W."/>
            <person name="Pangilinan J."/>
            <person name="LaButti K."/>
            <person name="Riley R."/>
            <person name="Lipzen A."/>
            <person name="Clum A."/>
            <person name="Drula E."/>
            <person name="Henrissat B."/>
            <person name="Kohler A."/>
            <person name="Grigoriev I.V."/>
            <person name="Martin F.M."/>
            <person name="Hacquard S."/>
        </authorList>
    </citation>
    <scope>NUCLEOTIDE SEQUENCE</scope>
    <source>
        <strain evidence="2">MPI-CAGE-AT-0147</strain>
    </source>
</reference>
<keyword evidence="1" id="KW-0732">Signal</keyword>
<sequence length="116" mass="12911">MISLVALPLSLRAAVSQSQLSNAIRWQSTASMRVSIQVSTTQDIIDILGCEPTFCRLLQCLLTYQASRFHHSHLPQIIWRDNHIVCNNKLTHARKEPSLGWGTDIANPGSLTSSWG</sequence>
<comment type="caution">
    <text evidence="2">The sequence shown here is derived from an EMBL/GenBank/DDBJ whole genome shotgun (WGS) entry which is preliminary data.</text>
</comment>
<proteinExistence type="predicted"/>
<name>A0A9P9FTP7_9HYPO</name>
<evidence type="ECO:0000313" key="3">
    <source>
        <dbReference type="Proteomes" id="UP000738349"/>
    </source>
</evidence>
<evidence type="ECO:0000256" key="1">
    <source>
        <dbReference type="SAM" id="SignalP"/>
    </source>
</evidence>
<feature type="signal peptide" evidence="1">
    <location>
        <begin position="1"/>
        <end position="18"/>
    </location>
</feature>
<feature type="chain" id="PRO_5040514644" description="Secreted protein" evidence="1">
    <location>
        <begin position="19"/>
        <end position="116"/>
    </location>
</feature>
<keyword evidence="3" id="KW-1185">Reference proteome</keyword>
<organism evidence="2 3">
    <name type="scientific">Dactylonectria macrodidyma</name>
    <dbReference type="NCBI Taxonomy" id="307937"/>
    <lineage>
        <taxon>Eukaryota</taxon>
        <taxon>Fungi</taxon>
        <taxon>Dikarya</taxon>
        <taxon>Ascomycota</taxon>
        <taxon>Pezizomycotina</taxon>
        <taxon>Sordariomycetes</taxon>
        <taxon>Hypocreomycetidae</taxon>
        <taxon>Hypocreales</taxon>
        <taxon>Nectriaceae</taxon>
        <taxon>Dactylonectria</taxon>
    </lineage>
</organism>
<dbReference type="EMBL" id="JAGMUV010000001">
    <property type="protein sequence ID" value="KAH7175802.1"/>
    <property type="molecule type" value="Genomic_DNA"/>
</dbReference>
<dbReference type="AlphaFoldDB" id="A0A9P9FTP7"/>
<gene>
    <name evidence="2" type="ORF">EDB81DRAFT_771139</name>
</gene>
<accession>A0A9P9FTP7</accession>
<dbReference type="Proteomes" id="UP000738349">
    <property type="component" value="Unassembled WGS sequence"/>
</dbReference>